<dbReference type="SUPFAM" id="SSF53850">
    <property type="entry name" value="Periplasmic binding protein-like II"/>
    <property type="match status" value="1"/>
</dbReference>
<keyword evidence="12" id="KW-1071">Ligand-gated ion channel</keyword>
<dbReference type="EMBL" id="JBFDAA010000002">
    <property type="protein sequence ID" value="KAL1139354.1"/>
    <property type="molecule type" value="Genomic_DNA"/>
</dbReference>
<evidence type="ECO:0000256" key="6">
    <source>
        <dbReference type="ARBA" id="ARBA00022833"/>
    </source>
</evidence>
<proteinExistence type="inferred from homology"/>
<keyword evidence="5" id="KW-0479">Metal-binding</keyword>
<reference evidence="17 18" key="1">
    <citation type="submission" date="2024-07" db="EMBL/GenBank/DDBJ databases">
        <title>Chromosome-level genome assembly of the water stick insect Ranatra chinensis (Heteroptera: Nepidae).</title>
        <authorList>
            <person name="Liu X."/>
        </authorList>
    </citation>
    <scope>NUCLEOTIDE SEQUENCE [LARGE SCALE GENOMIC DNA]</scope>
    <source>
        <strain evidence="17">Cailab_2021Rc</strain>
        <tissue evidence="17">Muscle</tissue>
    </source>
</reference>
<dbReference type="FunFam" id="1.10.287.70:FF:000143">
    <property type="entry name" value="Probable glutamate receptor"/>
    <property type="match status" value="1"/>
</dbReference>
<dbReference type="Pfam" id="PF10613">
    <property type="entry name" value="Lig_chan-Glu_bd"/>
    <property type="match status" value="1"/>
</dbReference>
<keyword evidence="11" id="KW-0325">Glycoprotein</keyword>
<keyword evidence="10" id="KW-0675">Receptor</keyword>
<keyword evidence="6" id="KW-0862">Zinc</keyword>
<feature type="transmembrane region" description="Helical" evidence="14">
    <location>
        <begin position="140"/>
        <end position="158"/>
    </location>
</feature>
<keyword evidence="13" id="KW-0407">Ion channel</keyword>
<accession>A0ABD0YVV4</accession>
<evidence type="ECO:0000256" key="13">
    <source>
        <dbReference type="ARBA" id="ARBA00023303"/>
    </source>
</evidence>
<protein>
    <submittedName>
        <fullName evidence="17">Uncharacterized protein</fullName>
    </submittedName>
</protein>
<comment type="similarity">
    <text evidence="2">Belongs to the glutamate-gated ion channel (TC 1.A.10.1) family.</text>
</comment>
<keyword evidence="8" id="KW-0406">Ion transport</keyword>
<feature type="domain" description="Ionotropic glutamate receptor C-terminal" evidence="15">
    <location>
        <begin position="7"/>
        <end position="387"/>
    </location>
</feature>
<dbReference type="Gene3D" id="3.40.190.10">
    <property type="entry name" value="Periplasmic binding protein-like II"/>
    <property type="match status" value="2"/>
</dbReference>
<evidence type="ECO:0000256" key="10">
    <source>
        <dbReference type="ARBA" id="ARBA00023170"/>
    </source>
</evidence>
<dbReference type="SMART" id="SM00918">
    <property type="entry name" value="Lig_chan-Glu_bd"/>
    <property type="match status" value="1"/>
</dbReference>
<evidence type="ECO:0000256" key="11">
    <source>
        <dbReference type="ARBA" id="ARBA00023180"/>
    </source>
</evidence>
<evidence type="ECO:0000256" key="4">
    <source>
        <dbReference type="ARBA" id="ARBA00022692"/>
    </source>
</evidence>
<evidence type="ECO:0000256" key="7">
    <source>
        <dbReference type="ARBA" id="ARBA00022989"/>
    </source>
</evidence>
<evidence type="ECO:0000313" key="17">
    <source>
        <dbReference type="EMBL" id="KAL1139354.1"/>
    </source>
</evidence>
<evidence type="ECO:0000256" key="14">
    <source>
        <dbReference type="SAM" id="Phobius"/>
    </source>
</evidence>
<evidence type="ECO:0000256" key="8">
    <source>
        <dbReference type="ARBA" id="ARBA00023065"/>
    </source>
</evidence>
<evidence type="ECO:0000256" key="2">
    <source>
        <dbReference type="ARBA" id="ARBA00008685"/>
    </source>
</evidence>
<feature type="transmembrane region" description="Helical" evidence="14">
    <location>
        <begin position="214"/>
        <end position="235"/>
    </location>
</feature>
<dbReference type="GO" id="GO:0034220">
    <property type="term" value="P:monoatomic ion transmembrane transport"/>
    <property type="evidence" value="ECO:0007669"/>
    <property type="project" value="UniProtKB-KW"/>
</dbReference>
<dbReference type="SMART" id="SM00079">
    <property type="entry name" value="PBPe"/>
    <property type="match status" value="1"/>
</dbReference>
<evidence type="ECO:0000256" key="1">
    <source>
        <dbReference type="ARBA" id="ARBA00004141"/>
    </source>
</evidence>
<evidence type="ECO:0000313" key="18">
    <source>
        <dbReference type="Proteomes" id="UP001558652"/>
    </source>
</evidence>
<feature type="domain" description="Ionotropic glutamate receptor L-glutamate and glycine-binding" evidence="16">
    <location>
        <begin position="32"/>
        <end position="84"/>
    </location>
</feature>
<dbReference type="GO" id="GO:0016020">
    <property type="term" value="C:membrane"/>
    <property type="evidence" value="ECO:0007669"/>
    <property type="project" value="UniProtKB-SubCell"/>
</dbReference>
<evidence type="ECO:0000256" key="9">
    <source>
        <dbReference type="ARBA" id="ARBA00023136"/>
    </source>
</evidence>
<dbReference type="AlphaFoldDB" id="A0ABD0YVV4"/>
<keyword evidence="3" id="KW-0813">Transport</keyword>
<keyword evidence="4 14" id="KW-0812">Transmembrane</keyword>
<dbReference type="InterPro" id="IPR019594">
    <property type="entry name" value="Glu/Gly-bd"/>
</dbReference>
<dbReference type="InterPro" id="IPR015683">
    <property type="entry name" value="Ionotropic_Glu_rcpt"/>
</dbReference>
<comment type="subcellular location">
    <subcellularLocation>
        <location evidence="1">Membrane</location>
        <topology evidence="1">Multi-pass membrane protein</topology>
    </subcellularLocation>
</comment>
<keyword evidence="7 14" id="KW-1133">Transmembrane helix</keyword>
<dbReference type="GO" id="GO:0046872">
    <property type="term" value="F:metal ion binding"/>
    <property type="evidence" value="ECO:0007669"/>
    <property type="project" value="UniProtKB-KW"/>
</dbReference>
<evidence type="ECO:0000256" key="5">
    <source>
        <dbReference type="ARBA" id="ARBA00022723"/>
    </source>
</evidence>
<gene>
    <name evidence="17" type="ORF">AAG570_006338</name>
</gene>
<comment type="caution">
    <text evidence="17">The sequence shown here is derived from an EMBL/GenBank/DDBJ whole genome shotgun (WGS) entry which is preliminary data.</text>
</comment>
<organism evidence="17 18">
    <name type="scientific">Ranatra chinensis</name>
    <dbReference type="NCBI Taxonomy" id="642074"/>
    <lineage>
        <taxon>Eukaryota</taxon>
        <taxon>Metazoa</taxon>
        <taxon>Ecdysozoa</taxon>
        <taxon>Arthropoda</taxon>
        <taxon>Hexapoda</taxon>
        <taxon>Insecta</taxon>
        <taxon>Pterygota</taxon>
        <taxon>Neoptera</taxon>
        <taxon>Paraneoptera</taxon>
        <taxon>Hemiptera</taxon>
        <taxon>Heteroptera</taxon>
        <taxon>Panheteroptera</taxon>
        <taxon>Nepomorpha</taxon>
        <taxon>Nepidae</taxon>
        <taxon>Ranatrinae</taxon>
        <taxon>Ranatra</taxon>
    </lineage>
</organism>
<sequence length="387" mass="44166">MHPVKRFFRIGTGITEPFAIPRINTATGAEELDENNETTYAGYCIDFINKLAHEMNFDYKLVATSVYGARINGTWNGLVGLLVDSKVDIVVASLTMNSEREEFIDFVTPYFLQSGFVIVMRKKAEATKMFKFLSVLKGEVWLTILGVIAITTLVITFIEHYSPYSGKNFRKWRNRPCRHFTLKESFWFSLTSFTPAGGGEAPKSLSAKLLVGSYWIFVALMVSTFIANLAAFLTVERMQTPIQSLDELSKQTFVKYTVVNGGDAYNYFSNMKNAEEILFSLWKNQTIMAKHSDISQYRVWDYPVKERYNDIFNDIENATPVSSAEEGFNKVLEHEQSDFAFIHDALEIKYRVFRNCHLTVVGDTFAEQPYSVAVQKGSHLNEELSRK</sequence>
<evidence type="ECO:0000256" key="3">
    <source>
        <dbReference type="ARBA" id="ARBA00022448"/>
    </source>
</evidence>
<dbReference type="Pfam" id="PF00060">
    <property type="entry name" value="Lig_chan"/>
    <property type="match status" value="1"/>
</dbReference>
<dbReference type="InterPro" id="IPR001320">
    <property type="entry name" value="Iontro_rcpt_C"/>
</dbReference>
<dbReference type="Proteomes" id="UP001558652">
    <property type="component" value="Unassembled WGS sequence"/>
</dbReference>
<dbReference type="SUPFAM" id="SSF81324">
    <property type="entry name" value="Voltage-gated potassium channels"/>
    <property type="match status" value="1"/>
</dbReference>
<keyword evidence="9 14" id="KW-0472">Membrane</keyword>
<dbReference type="PANTHER" id="PTHR18966">
    <property type="entry name" value="IONOTROPIC GLUTAMATE RECEPTOR"/>
    <property type="match status" value="1"/>
</dbReference>
<dbReference type="FunFam" id="3.40.190.10:FF:000009">
    <property type="entry name" value="Putative glutamate receptor ionotropic NMDA 2B"/>
    <property type="match status" value="1"/>
</dbReference>
<evidence type="ECO:0000259" key="15">
    <source>
        <dbReference type="SMART" id="SM00079"/>
    </source>
</evidence>
<evidence type="ECO:0000256" key="12">
    <source>
        <dbReference type="ARBA" id="ARBA00023286"/>
    </source>
</evidence>
<evidence type="ECO:0000259" key="16">
    <source>
        <dbReference type="SMART" id="SM00918"/>
    </source>
</evidence>
<dbReference type="Gene3D" id="1.10.287.70">
    <property type="match status" value="1"/>
</dbReference>
<name>A0ABD0YVV4_9HEMI</name>
<keyword evidence="18" id="KW-1185">Reference proteome</keyword>